<evidence type="ECO:0000313" key="20">
    <source>
        <dbReference type="Proteomes" id="UP001209694"/>
    </source>
</evidence>
<organism evidence="17 20">
    <name type="scientific">Leptospira levettii</name>
    <dbReference type="NCBI Taxonomy" id="2023178"/>
    <lineage>
        <taxon>Bacteria</taxon>
        <taxon>Pseudomonadati</taxon>
        <taxon>Spirochaetota</taxon>
        <taxon>Spirochaetia</taxon>
        <taxon>Leptospirales</taxon>
        <taxon>Leptospiraceae</taxon>
        <taxon>Leptospira</taxon>
    </lineage>
</organism>
<feature type="domain" description="HMA" evidence="16">
    <location>
        <begin position="136"/>
        <end position="202"/>
    </location>
</feature>
<reference evidence="19" key="2">
    <citation type="journal article" date="2019" name="PLoS Negl. Trop. Dis.">
        <title>Revisiting the worldwide diversity of Leptospira species in the environment.</title>
        <authorList>
            <person name="Vincent A.T."/>
            <person name="Schiettekatte O."/>
            <person name="Bourhy P."/>
            <person name="Veyrier F.J."/>
            <person name="Picardeau M."/>
        </authorList>
    </citation>
    <scope>NUCLEOTIDE SEQUENCE [LARGE SCALE GENOMIC DNA]</scope>
    <source>
        <strain evidence="19">201702449</strain>
    </source>
</reference>
<evidence type="ECO:0000256" key="13">
    <source>
        <dbReference type="ARBA" id="ARBA00030934"/>
    </source>
</evidence>
<feature type="transmembrane region" description="Helical" evidence="15">
    <location>
        <begin position="97"/>
        <end position="115"/>
    </location>
</feature>
<dbReference type="Gene3D" id="3.30.70.100">
    <property type="match status" value="1"/>
</dbReference>
<reference evidence="18" key="1">
    <citation type="submission" date="2018-10" db="EMBL/GenBank/DDBJ databases">
        <authorList>
            <person name="Vincent A.T."/>
            <person name="Schiettekatte O."/>
            <person name="Bourhy P."/>
            <person name="Veyrier F.J."/>
            <person name="Picardeau M."/>
        </authorList>
    </citation>
    <scope>NUCLEOTIDE SEQUENCE</scope>
    <source>
        <strain evidence="18">201702449</strain>
    </source>
</reference>
<name>A0AAW5VBK9_9LEPT</name>
<proteinExistence type="inferred from homology"/>
<dbReference type="PROSITE" id="PS50846">
    <property type="entry name" value="HMA_2"/>
    <property type="match status" value="1"/>
</dbReference>
<dbReference type="Pfam" id="PF00403">
    <property type="entry name" value="HMA"/>
    <property type="match status" value="1"/>
</dbReference>
<keyword evidence="19" id="KW-1185">Reference proteome</keyword>
<dbReference type="AlphaFoldDB" id="A0AAW5VBK9"/>
<keyword evidence="10" id="KW-0476">Mercury</keyword>
<dbReference type="InterPro" id="IPR003457">
    <property type="entry name" value="Transprt_MerT"/>
</dbReference>
<dbReference type="InterPro" id="IPR036163">
    <property type="entry name" value="HMA_dom_sf"/>
</dbReference>
<keyword evidence="4" id="KW-0813">Transport</keyword>
<keyword evidence="12 15" id="KW-0472">Membrane</keyword>
<keyword evidence="8 15" id="KW-0812">Transmembrane</keyword>
<dbReference type="Pfam" id="PF02411">
    <property type="entry name" value="MerT"/>
    <property type="match status" value="1"/>
</dbReference>
<accession>A0AAW5VBK9</accession>
<evidence type="ECO:0000256" key="3">
    <source>
        <dbReference type="ARBA" id="ARBA00017053"/>
    </source>
</evidence>
<feature type="transmembrane region" description="Helical" evidence="15">
    <location>
        <begin position="50"/>
        <end position="67"/>
    </location>
</feature>
<comment type="subcellular location">
    <subcellularLocation>
        <location evidence="1">Cell inner membrane</location>
        <topology evidence="1">Multi-pass membrane protein</topology>
    </subcellularLocation>
</comment>
<protein>
    <recommendedName>
        <fullName evidence="3">Mercuric transport protein MerT</fullName>
    </recommendedName>
    <alternativeName>
        <fullName evidence="13">Mercury ion transport protein</fullName>
    </alternativeName>
</protein>
<dbReference type="GO" id="GO:0005886">
    <property type="term" value="C:plasma membrane"/>
    <property type="evidence" value="ECO:0007669"/>
    <property type="project" value="UniProtKB-SubCell"/>
</dbReference>
<evidence type="ECO:0000256" key="7">
    <source>
        <dbReference type="ARBA" id="ARBA00022519"/>
    </source>
</evidence>
<dbReference type="InterPro" id="IPR006121">
    <property type="entry name" value="HMA_dom"/>
</dbReference>
<dbReference type="Gene3D" id="1.10.287.910">
    <property type="entry name" value="bacterial mercury transporter, merf"/>
    <property type="match status" value="1"/>
</dbReference>
<evidence type="ECO:0000256" key="9">
    <source>
        <dbReference type="ARBA" id="ARBA00022723"/>
    </source>
</evidence>
<evidence type="ECO:0000256" key="6">
    <source>
        <dbReference type="ARBA" id="ARBA00022475"/>
    </source>
</evidence>
<evidence type="ECO:0000256" key="4">
    <source>
        <dbReference type="ARBA" id="ARBA00022448"/>
    </source>
</evidence>
<dbReference type="CDD" id="cd00371">
    <property type="entry name" value="HMA"/>
    <property type="match status" value="1"/>
</dbReference>
<dbReference type="SUPFAM" id="SSF55008">
    <property type="entry name" value="HMA, heavy metal-associated domain"/>
    <property type="match status" value="1"/>
</dbReference>
<evidence type="ECO:0000256" key="12">
    <source>
        <dbReference type="ARBA" id="ARBA00023136"/>
    </source>
</evidence>
<evidence type="ECO:0000256" key="5">
    <source>
        <dbReference type="ARBA" id="ARBA00022466"/>
    </source>
</evidence>
<evidence type="ECO:0000256" key="14">
    <source>
        <dbReference type="ARBA" id="ARBA00045720"/>
    </source>
</evidence>
<evidence type="ECO:0000256" key="8">
    <source>
        <dbReference type="ARBA" id="ARBA00022692"/>
    </source>
</evidence>
<dbReference type="EMBL" id="JAMQQD010000017">
    <property type="protein sequence ID" value="MCW7517259.1"/>
    <property type="molecule type" value="Genomic_DNA"/>
</dbReference>
<keyword evidence="5" id="KW-0475">Mercuric resistance</keyword>
<dbReference type="NCBIfam" id="NF033556">
    <property type="entry name" value="MerTP_fusion"/>
    <property type="match status" value="1"/>
</dbReference>
<dbReference type="GO" id="GO:0015097">
    <property type="term" value="F:mercury ion transmembrane transporter activity"/>
    <property type="evidence" value="ECO:0007669"/>
    <property type="project" value="InterPro"/>
</dbReference>
<dbReference type="GO" id="GO:0046872">
    <property type="term" value="F:metal ion binding"/>
    <property type="evidence" value="ECO:0007669"/>
    <property type="project" value="UniProtKB-KW"/>
</dbReference>
<evidence type="ECO:0000313" key="19">
    <source>
        <dbReference type="Proteomes" id="UP000297352"/>
    </source>
</evidence>
<keyword evidence="6" id="KW-1003">Cell membrane</keyword>
<keyword evidence="9" id="KW-0479">Metal-binding</keyword>
<feature type="transmembrane region" description="Helical" evidence="15">
    <location>
        <begin position="12"/>
        <end position="38"/>
    </location>
</feature>
<sequence length="209" mass="23174">MNKKDFNDNNFITVGILASISASLCCITPIVGVLGGISGVASTFSWLEPYRPYLISLTTLLFGFAWYRKLISLNRKVIACKCETDNTKTPSFLQSKTFLGIVTLLTGMLLAFPYYSNIFFRISKKDTIIVERENIALVKIEIKGMTCVGCEEAVNKAISSLSGVLDVESNHKTGFAKIKYDKSEVDPNDFKNVIENNIGYKISNIIKGE</sequence>
<comment type="function">
    <text evidence="14">Involved in mercury resistance. Probably transfers a mercuric ion from the periplasmic Hg(2+)-binding protein MerP to the cytoplasmic mercuric reductase MerA.</text>
</comment>
<evidence type="ECO:0000313" key="17">
    <source>
        <dbReference type="EMBL" id="MCW7517259.1"/>
    </source>
</evidence>
<evidence type="ECO:0000256" key="2">
    <source>
        <dbReference type="ARBA" id="ARBA00008224"/>
    </source>
</evidence>
<evidence type="ECO:0000256" key="1">
    <source>
        <dbReference type="ARBA" id="ARBA00004429"/>
    </source>
</evidence>
<evidence type="ECO:0000256" key="15">
    <source>
        <dbReference type="SAM" id="Phobius"/>
    </source>
</evidence>
<dbReference type="EMBL" id="RQGI01000062">
    <property type="protein sequence ID" value="TGL66528.1"/>
    <property type="molecule type" value="Genomic_DNA"/>
</dbReference>
<reference evidence="17" key="3">
    <citation type="submission" date="2022-06" db="EMBL/GenBank/DDBJ databases">
        <title>Leptospira isolates from biofilms formed at urban environments.</title>
        <authorList>
            <person name="Ribeiro P.S."/>
            <person name="Sousa T."/>
            <person name="Carvalho N."/>
            <person name="Aburjaile F."/>
            <person name="Neves F."/>
            <person name="Oliveira D."/>
            <person name="Blanco L."/>
            <person name="Lima J."/>
            <person name="Costa F."/>
            <person name="Brenig B."/>
            <person name="Soares S."/>
            <person name="Ramos R."/>
            <person name="Goes-Neto A."/>
            <person name="Matiuzzi M."/>
            <person name="Azevedo V."/>
            <person name="Ristow P."/>
        </authorList>
    </citation>
    <scope>NUCLEOTIDE SEQUENCE</scope>
    <source>
        <strain evidence="17">VSF7</strain>
    </source>
</reference>
<evidence type="ECO:0000259" key="16">
    <source>
        <dbReference type="PROSITE" id="PS50846"/>
    </source>
</evidence>
<dbReference type="Proteomes" id="UP001209694">
    <property type="component" value="Unassembled WGS sequence"/>
</dbReference>
<keyword evidence="7" id="KW-0997">Cell inner membrane</keyword>
<dbReference type="RefSeq" id="WP_135689176.1">
    <property type="nucleotide sequence ID" value="NZ_JAMQPS010000016.1"/>
</dbReference>
<evidence type="ECO:0000313" key="18">
    <source>
        <dbReference type="EMBL" id="TGL66528.1"/>
    </source>
</evidence>
<evidence type="ECO:0000256" key="10">
    <source>
        <dbReference type="ARBA" id="ARBA00022914"/>
    </source>
</evidence>
<keyword evidence="11 15" id="KW-1133">Transmembrane helix</keyword>
<gene>
    <name evidence="17" type="primary">merTP</name>
    <name evidence="18" type="ORF">EHQ60_18570</name>
    <name evidence="17" type="ORF">ND810_18975</name>
</gene>
<evidence type="ECO:0000256" key="11">
    <source>
        <dbReference type="ARBA" id="ARBA00022989"/>
    </source>
</evidence>
<comment type="similarity">
    <text evidence="2">Belongs to the MerT family.</text>
</comment>
<comment type="caution">
    <text evidence="17">The sequence shown here is derived from an EMBL/GenBank/DDBJ whole genome shotgun (WGS) entry which is preliminary data.</text>
</comment>
<dbReference type="Proteomes" id="UP000297352">
    <property type="component" value="Unassembled WGS sequence"/>
</dbReference>